<name>A0ABW8Z1Z3_9BURK</name>
<reference evidence="3 4" key="1">
    <citation type="journal article" date="2024" name="Chem. Sci.">
        <title>Discovery of megapolipeptins by genome mining of a Burkholderiales bacteria collection.</title>
        <authorList>
            <person name="Paulo B.S."/>
            <person name="Recchia M.J.J."/>
            <person name="Lee S."/>
            <person name="Fergusson C.H."/>
            <person name="Romanowski S.B."/>
            <person name="Hernandez A."/>
            <person name="Krull N."/>
            <person name="Liu D.Y."/>
            <person name="Cavanagh H."/>
            <person name="Bos A."/>
            <person name="Gray C.A."/>
            <person name="Murphy B.T."/>
            <person name="Linington R.G."/>
            <person name="Eustaquio A.S."/>
        </authorList>
    </citation>
    <scope>NUCLEOTIDE SEQUENCE [LARGE SCALE GENOMIC DNA]</scope>
    <source>
        <strain evidence="3 4">RL21-008-BIB-B</strain>
    </source>
</reference>
<dbReference type="CDD" id="cd08895">
    <property type="entry name" value="SRPBCC_CalC_Aha1-like_2"/>
    <property type="match status" value="1"/>
</dbReference>
<accession>A0ABW8Z1Z3</accession>
<proteinExistence type="inferred from homology"/>
<evidence type="ECO:0000256" key="1">
    <source>
        <dbReference type="ARBA" id="ARBA00006817"/>
    </source>
</evidence>
<dbReference type="SUPFAM" id="SSF55961">
    <property type="entry name" value="Bet v1-like"/>
    <property type="match status" value="1"/>
</dbReference>
<protein>
    <submittedName>
        <fullName evidence="3">SRPBCC family protein</fullName>
    </submittedName>
</protein>
<evidence type="ECO:0000313" key="4">
    <source>
        <dbReference type="Proteomes" id="UP001629214"/>
    </source>
</evidence>
<dbReference type="InterPro" id="IPR013538">
    <property type="entry name" value="ASHA1/2-like_C"/>
</dbReference>
<dbReference type="Pfam" id="PF08327">
    <property type="entry name" value="AHSA1"/>
    <property type="match status" value="1"/>
</dbReference>
<dbReference type="EMBL" id="JAQQFR010000001">
    <property type="protein sequence ID" value="MFL9877129.1"/>
    <property type="molecule type" value="Genomic_DNA"/>
</dbReference>
<comment type="caution">
    <text evidence="3">The sequence shown here is derived from an EMBL/GenBank/DDBJ whole genome shotgun (WGS) entry which is preliminary data.</text>
</comment>
<sequence length="148" mass="16340">MPTGTVELHRILRTTPDKIYRAFTDAAALAKWLPPYGFTCTVEHLEAKVGGTFRMSFSNFTSGNGHSFGGEYKELVPGELIRYTDKFDDPNLPGELLVTVKLKPVLTGTEVRITQSGIPELIPVEMCYLGWQESLAQLANLVEPNIPG</sequence>
<organism evidence="3 4">
    <name type="scientific">Herbaspirillum rhizosphaerae</name>
    <dbReference type="NCBI Taxonomy" id="346179"/>
    <lineage>
        <taxon>Bacteria</taxon>
        <taxon>Pseudomonadati</taxon>
        <taxon>Pseudomonadota</taxon>
        <taxon>Betaproteobacteria</taxon>
        <taxon>Burkholderiales</taxon>
        <taxon>Oxalobacteraceae</taxon>
        <taxon>Herbaspirillum</taxon>
    </lineage>
</organism>
<feature type="domain" description="Activator of Hsp90 ATPase homologue 1/2-like C-terminal" evidence="2">
    <location>
        <begin position="14"/>
        <end position="143"/>
    </location>
</feature>
<evidence type="ECO:0000313" key="3">
    <source>
        <dbReference type="EMBL" id="MFL9877129.1"/>
    </source>
</evidence>
<keyword evidence="4" id="KW-1185">Reference proteome</keyword>
<gene>
    <name evidence="3" type="ORF">PQR63_01950</name>
</gene>
<dbReference type="Gene3D" id="3.30.530.20">
    <property type="match status" value="1"/>
</dbReference>
<comment type="similarity">
    <text evidence="1">Belongs to the AHA1 family.</text>
</comment>
<dbReference type="InterPro" id="IPR023393">
    <property type="entry name" value="START-like_dom_sf"/>
</dbReference>
<evidence type="ECO:0000259" key="2">
    <source>
        <dbReference type="Pfam" id="PF08327"/>
    </source>
</evidence>
<dbReference type="RefSeq" id="WP_408165161.1">
    <property type="nucleotide sequence ID" value="NZ_JAQQFR010000001.1"/>
</dbReference>
<dbReference type="Proteomes" id="UP001629214">
    <property type="component" value="Unassembled WGS sequence"/>
</dbReference>